<gene>
    <name evidence="1" type="ORF">Patl1_30954</name>
</gene>
<proteinExistence type="predicted"/>
<name>A0ACC1AC54_9ROSI</name>
<organism evidence="1 2">
    <name type="scientific">Pistacia atlantica</name>
    <dbReference type="NCBI Taxonomy" id="434234"/>
    <lineage>
        <taxon>Eukaryota</taxon>
        <taxon>Viridiplantae</taxon>
        <taxon>Streptophyta</taxon>
        <taxon>Embryophyta</taxon>
        <taxon>Tracheophyta</taxon>
        <taxon>Spermatophyta</taxon>
        <taxon>Magnoliopsida</taxon>
        <taxon>eudicotyledons</taxon>
        <taxon>Gunneridae</taxon>
        <taxon>Pentapetalae</taxon>
        <taxon>rosids</taxon>
        <taxon>malvids</taxon>
        <taxon>Sapindales</taxon>
        <taxon>Anacardiaceae</taxon>
        <taxon>Pistacia</taxon>
    </lineage>
</organism>
<accession>A0ACC1AC54</accession>
<dbReference type="Proteomes" id="UP001164250">
    <property type="component" value="Chromosome 11"/>
</dbReference>
<sequence length="525" mass="58801">MCDSPVMRSAFSLNSSISRFSGSEASYYKSDSQLDVVDESCSDNSSLEVWDCIEDAQSLGSCAKNRGSYPYRLQLEKDVQRLQQKLHEEMELHIILDNAIKKNAVKLSSSSCLPHHARELLSNIAVLEISVSKLEQEMVSLHFQLSQERNERRLSEYRLRHSSSLALTNCSPDSTESLHLNPELNHRLEGNSYREQGDQPSEPNGELRCTESIMEDADDSNVHFHEKKTSTKTDSKPTQFVEFRRLPTGIPPKGLWDNPNKLSEEMVRCMKNVFMSLADSAIPSKSSASESHCSPVSPRGHLSSSSWWSSSERSMISSWVQSPQIDIQSNAGILASESTFDPYKVRGKLSWVDIGNYGLATEVSWMSVGKKQLEYASGALKRFRTLVEQLAKVNPIHLNSNEKLAFWINLYNALIMHALLLAIHKLKVSEEQKKCAMDVYEPLVAFALSCGMYSSPAVRIYTAKNVTEELQEAQHDFIRASVGVSSKGKLLVPKMLHCFAKGLVDDANLAVWISHYLPPKSGCLC</sequence>
<dbReference type="EMBL" id="CM047907">
    <property type="protein sequence ID" value="KAJ0083326.1"/>
    <property type="molecule type" value="Genomic_DNA"/>
</dbReference>
<protein>
    <submittedName>
        <fullName evidence="1">Uncharacterized protein</fullName>
    </submittedName>
</protein>
<comment type="caution">
    <text evidence="1">The sequence shown here is derived from an EMBL/GenBank/DDBJ whole genome shotgun (WGS) entry which is preliminary data.</text>
</comment>
<evidence type="ECO:0000313" key="2">
    <source>
        <dbReference type="Proteomes" id="UP001164250"/>
    </source>
</evidence>
<reference evidence="2" key="1">
    <citation type="journal article" date="2023" name="G3 (Bethesda)">
        <title>Genome assembly and association tests identify interacting loci associated with vigor, precocity, and sex in interspecific pistachio rootstocks.</title>
        <authorList>
            <person name="Palmer W."/>
            <person name="Jacygrad E."/>
            <person name="Sagayaradj S."/>
            <person name="Cavanaugh K."/>
            <person name="Han R."/>
            <person name="Bertier L."/>
            <person name="Beede B."/>
            <person name="Kafkas S."/>
            <person name="Golino D."/>
            <person name="Preece J."/>
            <person name="Michelmore R."/>
        </authorList>
    </citation>
    <scope>NUCLEOTIDE SEQUENCE [LARGE SCALE GENOMIC DNA]</scope>
</reference>
<evidence type="ECO:0000313" key="1">
    <source>
        <dbReference type="EMBL" id="KAJ0083326.1"/>
    </source>
</evidence>
<keyword evidence="2" id="KW-1185">Reference proteome</keyword>